<dbReference type="EMBL" id="SJPM01000001">
    <property type="protein sequence ID" value="TWU03479.1"/>
    <property type="molecule type" value="Genomic_DNA"/>
</dbReference>
<comment type="caution">
    <text evidence="1">The sequence shown here is derived from an EMBL/GenBank/DDBJ whole genome shotgun (WGS) entry which is preliminary data.</text>
</comment>
<keyword evidence="2" id="KW-1185">Reference proteome</keyword>
<accession>A0A5C6AWF7</accession>
<reference evidence="1 2" key="1">
    <citation type="submission" date="2019-02" db="EMBL/GenBank/DDBJ databases">
        <title>Deep-cultivation of Planctomycetes and their phenomic and genomic characterization uncovers novel biology.</title>
        <authorList>
            <person name="Wiegand S."/>
            <person name="Jogler M."/>
            <person name="Boedeker C."/>
            <person name="Pinto D."/>
            <person name="Vollmers J."/>
            <person name="Rivas-Marin E."/>
            <person name="Kohn T."/>
            <person name="Peeters S.H."/>
            <person name="Heuer A."/>
            <person name="Rast P."/>
            <person name="Oberbeckmann S."/>
            <person name="Bunk B."/>
            <person name="Jeske O."/>
            <person name="Meyerdierks A."/>
            <person name="Storesund J.E."/>
            <person name="Kallscheuer N."/>
            <person name="Luecker S."/>
            <person name="Lage O.M."/>
            <person name="Pohl T."/>
            <person name="Merkel B.J."/>
            <person name="Hornburger P."/>
            <person name="Mueller R.-W."/>
            <person name="Bruemmer F."/>
            <person name="Labrenz M."/>
            <person name="Spormann A.M."/>
            <person name="Op Den Camp H."/>
            <person name="Overmann J."/>
            <person name="Amann R."/>
            <person name="Jetten M.S.M."/>
            <person name="Mascher T."/>
            <person name="Medema M.H."/>
            <person name="Devos D.P."/>
            <person name="Kaster A.-K."/>
            <person name="Ovreas L."/>
            <person name="Rohde M."/>
            <person name="Galperin M.Y."/>
            <person name="Jogler C."/>
        </authorList>
    </citation>
    <scope>NUCLEOTIDE SEQUENCE [LARGE SCALE GENOMIC DNA]</scope>
    <source>
        <strain evidence="1 2">Pla100</strain>
    </source>
</reference>
<dbReference type="RefSeq" id="WP_146575987.1">
    <property type="nucleotide sequence ID" value="NZ_SJPM01000001.1"/>
</dbReference>
<name>A0A5C6AWF7_9BACT</name>
<evidence type="ECO:0000313" key="2">
    <source>
        <dbReference type="Proteomes" id="UP000316213"/>
    </source>
</evidence>
<dbReference type="AlphaFoldDB" id="A0A5C6AWF7"/>
<evidence type="ECO:0000313" key="1">
    <source>
        <dbReference type="EMBL" id="TWU03479.1"/>
    </source>
</evidence>
<organism evidence="1 2">
    <name type="scientific">Neorhodopirellula pilleata</name>
    <dbReference type="NCBI Taxonomy" id="2714738"/>
    <lineage>
        <taxon>Bacteria</taxon>
        <taxon>Pseudomonadati</taxon>
        <taxon>Planctomycetota</taxon>
        <taxon>Planctomycetia</taxon>
        <taxon>Pirellulales</taxon>
        <taxon>Pirellulaceae</taxon>
        <taxon>Neorhodopirellula</taxon>
    </lineage>
</organism>
<dbReference type="OrthoDB" id="262767at2"/>
<gene>
    <name evidence="1" type="ORF">Pla100_04060</name>
</gene>
<protein>
    <submittedName>
        <fullName evidence="1">Uncharacterized protein</fullName>
    </submittedName>
</protein>
<proteinExistence type="predicted"/>
<sequence>MWPLTNGLRCLEGDEANLFRGAVGMMVDQLVIDINARIDDEQDGLDDSATANPLAEELAAWLRDPLHDPENFAIDHSDADDSSDGFGFETPHWYSMWEPEQQIWLLERVTVSLLTAKSAPPASAIFEATVEAIYVELADLIAMEITAGTPIEKGSWRGSLLDAYVQRCPKDSLLSAMQFEATTLDPCLPPAVQKQLKSLTRASQENVSQGSPESLDWLNWWTMVIERLVDATYGPRIYHDAEAYRDGDPRELQRYLRTKGVNAKFCDRIPPLRNHGQTQASIDRLQSIIFQGE</sequence>
<dbReference type="Proteomes" id="UP000316213">
    <property type="component" value="Unassembled WGS sequence"/>
</dbReference>